<sequence>MITEEKLAANFNTIIEEMHPRVWELLSRCYVKVITPCLMRSCVSPVQYIGIYCPHEIFASLVVEKNLLREVAKYLGLGEVVCLNATKLLRDPLSRVKKDYPHLWLELIWITTEAQEHSS</sequence>
<protein>
    <submittedName>
        <fullName evidence="1">Uncharacterized protein</fullName>
    </submittedName>
</protein>
<keyword evidence="2" id="KW-1185">Reference proteome</keyword>
<proteinExistence type="predicted"/>
<dbReference type="RefSeq" id="WP_190720647.1">
    <property type="nucleotide sequence ID" value="NZ_JACJST010000042.1"/>
</dbReference>
<comment type="caution">
    <text evidence="1">The sequence shown here is derived from an EMBL/GenBank/DDBJ whole genome shotgun (WGS) entry which is preliminary data.</text>
</comment>
<name>A0ABR8FQ92_9NOST</name>
<dbReference type="EMBL" id="JACJST010000042">
    <property type="protein sequence ID" value="MBD2571237.1"/>
    <property type="molecule type" value="Genomic_DNA"/>
</dbReference>
<organism evidence="1 2">
    <name type="scientific">Anabaena lutea FACHB-196</name>
    <dbReference type="NCBI Taxonomy" id="2692881"/>
    <lineage>
        <taxon>Bacteria</taxon>
        <taxon>Bacillati</taxon>
        <taxon>Cyanobacteriota</taxon>
        <taxon>Cyanophyceae</taxon>
        <taxon>Nostocales</taxon>
        <taxon>Nostocaceae</taxon>
        <taxon>Anabaena</taxon>
    </lineage>
</organism>
<gene>
    <name evidence="1" type="ORF">H6G59_25780</name>
</gene>
<evidence type="ECO:0000313" key="2">
    <source>
        <dbReference type="Proteomes" id="UP000640531"/>
    </source>
</evidence>
<dbReference type="Proteomes" id="UP000640531">
    <property type="component" value="Unassembled WGS sequence"/>
</dbReference>
<evidence type="ECO:0000313" key="1">
    <source>
        <dbReference type="EMBL" id="MBD2571237.1"/>
    </source>
</evidence>
<reference evidence="1 2" key="1">
    <citation type="journal article" date="2020" name="ISME J.">
        <title>Comparative genomics reveals insights into cyanobacterial evolution and habitat adaptation.</title>
        <authorList>
            <person name="Chen M.Y."/>
            <person name="Teng W.K."/>
            <person name="Zhao L."/>
            <person name="Hu C.X."/>
            <person name="Zhou Y.K."/>
            <person name="Han B.P."/>
            <person name="Song L.R."/>
            <person name="Shu W.S."/>
        </authorList>
    </citation>
    <scope>NUCLEOTIDE SEQUENCE [LARGE SCALE GENOMIC DNA]</scope>
    <source>
        <strain evidence="1 2">FACHB-196</strain>
    </source>
</reference>
<accession>A0ABR8FQ92</accession>